<dbReference type="InterPro" id="IPR050248">
    <property type="entry name" value="Polysacc_deacetylase_ArnD"/>
</dbReference>
<keyword evidence="1" id="KW-0479">Metal-binding</keyword>
<dbReference type="InterPro" id="IPR011330">
    <property type="entry name" value="Glyco_hydro/deAcase_b/a-brl"/>
</dbReference>
<keyword evidence="5" id="KW-1185">Reference proteome</keyword>
<keyword evidence="2" id="KW-0378">Hydrolase</keyword>
<dbReference type="Proteomes" id="UP000291142">
    <property type="component" value="Unassembled WGS sequence"/>
</dbReference>
<evidence type="ECO:0000256" key="2">
    <source>
        <dbReference type="ARBA" id="ARBA00022801"/>
    </source>
</evidence>
<dbReference type="PANTHER" id="PTHR10587">
    <property type="entry name" value="GLYCOSYL TRANSFERASE-RELATED"/>
    <property type="match status" value="1"/>
</dbReference>
<feature type="domain" description="NodB homology" evidence="3">
    <location>
        <begin position="14"/>
        <end position="73"/>
    </location>
</feature>
<dbReference type="OrthoDB" id="9812065at2"/>
<dbReference type="Gene3D" id="3.20.20.370">
    <property type="entry name" value="Glycoside hydrolase/deacetylase"/>
    <property type="match status" value="1"/>
</dbReference>
<sequence>LFPNYVWNIDTLEKEISLTFDDGPTPEITEWTLNILEQYQAKATFFCIGANVEKHPEIFKKILDAGHSIGNHT</sequence>
<dbReference type="CDD" id="cd10917">
    <property type="entry name" value="CE4_NodB_like_6s_7s"/>
    <property type="match status" value="1"/>
</dbReference>
<accession>A0A4Q9FCA3</accession>
<evidence type="ECO:0000313" key="5">
    <source>
        <dbReference type="Proteomes" id="UP000291142"/>
    </source>
</evidence>
<protein>
    <submittedName>
        <fullName evidence="4">Polysaccharide deacetylase family protein</fullName>
    </submittedName>
</protein>
<name>A0A4Q9FCA3_9FLAO</name>
<gene>
    <name evidence="4" type="ORF">EYD45_16625</name>
</gene>
<dbReference type="RefSeq" id="WP_130965782.1">
    <property type="nucleotide sequence ID" value="NZ_SIRT01000057.1"/>
</dbReference>
<dbReference type="Pfam" id="PF01522">
    <property type="entry name" value="Polysacc_deac_1"/>
    <property type="match status" value="1"/>
</dbReference>
<dbReference type="PANTHER" id="PTHR10587:SF133">
    <property type="entry name" value="CHITIN DEACETYLASE 1-RELATED"/>
    <property type="match status" value="1"/>
</dbReference>
<dbReference type="SUPFAM" id="SSF88713">
    <property type="entry name" value="Glycoside hydrolase/deacetylase"/>
    <property type="match status" value="1"/>
</dbReference>
<dbReference type="GO" id="GO:0016810">
    <property type="term" value="F:hydrolase activity, acting on carbon-nitrogen (but not peptide) bonds"/>
    <property type="evidence" value="ECO:0007669"/>
    <property type="project" value="InterPro"/>
</dbReference>
<comment type="caution">
    <text evidence="4">The sequence shown here is derived from an EMBL/GenBank/DDBJ whole genome shotgun (WGS) entry which is preliminary data.</text>
</comment>
<dbReference type="GO" id="GO:0005975">
    <property type="term" value="P:carbohydrate metabolic process"/>
    <property type="evidence" value="ECO:0007669"/>
    <property type="project" value="InterPro"/>
</dbReference>
<dbReference type="GO" id="GO:0016020">
    <property type="term" value="C:membrane"/>
    <property type="evidence" value="ECO:0007669"/>
    <property type="project" value="TreeGrafter"/>
</dbReference>
<organism evidence="4 5">
    <name type="scientific">Hyunsoonleella flava</name>
    <dbReference type="NCBI Taxonomy" id="2527939"/>
    <lineage>
        <taxon>Bacteria</taxon>
        <taxon>Pseudomonadati</taxon>
        <taxon>Bacteroidota</taxon>
        <taxon>Flavobacteriia</taxon>
        <taxon>Flavobacteriales</taxon>
        <taxon>Flavobacteriaceae</taxon>
    </lineage>
</organism>
<feature type="non-terminal residue" evidence="4">
    <location>
        <position position="1"/>
    </location>
</feature>
<evidence type="ECO:0000256" key="1">
    <source>
        <dbReference type="ARBA" id="ARBA00022723"/>
    </source>
</evidence>
<reference evidence="4 5" key="1">
    <citation type="submission" date="2019-02" db="EMBL/GenBank/DDBJ databases">
        <title>Hyunsoonleella sp., isolated from marine sediment.</title>
        <authorList>
            <person name="Liu B.-T."/>
        </authorList>
    </citation>
    <scope>NUCLEOTIDE SEQUENCE [LARGE SCALE GENOMIC DNA]</scope>
    <source>
        <strain evidence="4 5">T58</strain>
    </source>
</reference>
<dbReference type="PROSITE" id="PS51677">
    <property type="entry name" value="NODB"/>
    <property type="match status" value="1"/>
</dbReference>
<dbReference type="AlphaFoldDB" id="A0A4Q9FCA3"/>
<evidence type="ECO:0000259" key="3">
    <source>
        <dbReference type="PROSITE" id="PS51677"/>
    </source>
</evidence>
<dbReference type="EMBL" id="SIRT01000057">
    <property type="protein sequence ID" value="TBM97457.1"/>
    <property type="molecule type" value="Genomic_DNA"/>
</dbReference>
<dbReference type="InterPro" id="IPR002509">
    <property type="entry name" value="NODB_dom"/>
</dbReference>
<evidence type="ECO:0000313" key="4">
    <source>
        <dbReference type="EMBL" id="TBM97457.1"/>
    </source>
</evidence>
<proteinExistence type="predicted"/>
<dbReference type="GO" id="GO:0046872">
    <property type="term" value="F:metal ion binding"/>
    <property type="evidence" value="ECO:0007669"/>
    <property type="project" value="UniProtKB-KW"/>
</dbReference>